<gene>
    <name evidence="1" type="ORF">BOTBODRAFT_27789</name>
</gene>
<dbReference type="InParanoid" id="A0A067N9D5"/>
<protein>
    <submittedName>
        <fullName evidence="1">Uncharacterized protein</fullName>
    </submittedName>
</protein>
<reference evidence="2" key="1">
    <citation type="journal article" date="2014" name="Proc. Natl. Acad. Sci. U.S.A.">
        <title>Extensive sampling of basidiomycete genomes demonstrates inadequacy of the white-rot/brown-rot paradigm for wood decay fungi.</title>
        <authorList>
            <person name="Riley R."/>
            <person name="Salamov A.A."/>
            <person name="Brown D.W."/>
            <person name="Nagy L.G."/>
            <person name="Floudas D."/>
            <person name="Held B.W."/>
            <person name="Levasseur A."/>
            <person name="Lombard V."/>
            <person name="Morin E."/>
            <person name="Otillar R."/>
            <person name="Lindquist E.A."/>
            <person name="Sun H."/>
            <person name="LaButti K.M."/>
            <person name="Schmutz J."/>
            <person name="Jabbour D."/>
            <person name="Luo H."/>
            <person name="Baker S.E."/>
            <person name="Pisabarro A.G."/>
            <person name="Walton J.D."/>
            <person name="Blanchette R.A."/>
            <person name="Henrissat B."/>
            <person name="Martin F."/>
            <person name="Cullen D."/>
            <person name="Hibbett D.S."/>
            <person name="Grigoriev I.V."/>
        </authorList>
    </citation>
    <scope>NUCLEOTIDE SEQUENCE [LARGE SCALE GENOMIC DNA]</scope>
    <source>
        <strain evidence="2">FD-172 SS1</strain>
    </source>
</reference>
<keyword evidence="2" id="KW-1185">Reference proteome</keyword>
<dbReference type="AlphaFoldDB" id="A0A067N9D5"/>
<dbReference type="EMBL" id="KL198018">
    <property type="protein sequence ID" value="KDQ20361.1"/>
    <property type="molecule type" value="Genomic_DNA"/>
</dbReference>
<accession>A0A067N9D5</accession>
<dbReference type="InterPro" id="IPR014729">
    <property type="entry name" value="Rossmann-like_a/b/a_fold"/>
</dbReference>
<dbReference type="HOGENOM" id="CLU_2049312_0_0_1"/>
<proteinExistence type="predicted"/>
<dbReference type="Gene3D" id="3.40.50.620">
    <property type="entry name" value="HUPs"/>
    <property type="match status" value="1"/>
</dbReference>
<dbReference type="SUPFAM" id="SSF52402">
    <property type="entry name" value="Adenine nucleotide alpha hydrolases-like"/>
    <property type="match status" value="1"/>
</dbReference>
<evidence type="ECO:0000313" key="2">
    <source>
        <dbReference type="Proteomes" id="UP000027195"/>
    </source>
</evidence>
<sequence>MEGLERACEPLKAKGITSSCQVMQGDPKSSVQALLDFHNCDTIVVGRRKVAKRTFGSPPTSWSIPTRILSPFASAALHSPISLTNFNPLYSPSQLAALFYTTYLQNRISNLKNLHCFLHK</sequence>
<dbReference type="Proteomes" id="UP000027195">
    <property type="component" value="Unassembled WGS sequence"/>
</dbReference>
<evidence type="ECO:0000313" key="1">
    <source>
        <dbReference type="EMBL" id="KDQ20361.1"/>
    </source>
</evidence>
<organism evidence="1 2">
    <name type="scientific">Botryobasidium botryosum (strain FD-172 SS1)</name>
    <dbReference type="NCBI Taxonomy" id="930990"/>
    <lineage>
        <taxon>Eukaryota</taxon>
        <taxon>Fungi</taxon>
        <taxon>Dikarya</taxon>
        <taxon>Basidiomycota</taxon>
        <taxon>Agaricomycotina</taxon>
        <taxon>Agaricomycetes</taxon>
        <taxon>Cantharellales</taxon>
        <taxon>Botryobasidiaceae</taxon>
        <taxon>Botryobasidium</taxon>
    </lineage>
</organism>
<name>A0A067N9D5_BOTB1</name>